<dbReference type="AlphaFoldDB" id="A0A927HEG9"/>
<dbReference type="EMBL" id="JACTAG010000001">
    <property type="protein sequence ID" value="MBD3663354.1"/>
    <property type="molecule type" value="Genomic_DNA"/>
</dbReference>
<evidence type="ECO:0000313" key="2">
    <source>
        <dbReference type="EMBL" id="MBD3663354.1"/>
    </source>
</evidence>
<sequence>MPVFLRSALCLSLLAVAACDEIAVANDPEALADLRGQKSCVRAVVDETGADGVAINTTIPIIETNYFIVDVPNAKSWSCVTDENGRATQIAEINR</sequence>
<keyword evidence="3" id="KW-1185">Reference proteome</keyword>
<dbReference type="Proteomes" id="UP000635142">
    <property type="component" value="Unassembled WGS sequence"/>
</dbReference>
<gene>
    <name evidence="2" type="ORF">H9Q16_05425</name>
</gene>
<feature type="chain" id="PRO_5036790711" description="PepSY domain-containing protein" evidence="1">
    <location>
        <begin position="18"/>
        <end position="95"/>
    </location>
</feature>
<reference evidence="2" key="1">
    <citation type="submission" date="2020-08" db="EMBL/GenBank/DDBJ databases">
        <title>Sulfitobacter aestuariivivens sp. nov., isolated from a tidal flat.</title>
        <authorList>
            <person name="Park S."/>
            <person name="Yoon J.-H."/>
        </authorList>
    </citation>
    <scope>NUCLEOTIDE SEQUENCE</scope>
    <source>
        <strain evidence="2">TSTF-M16</strain>
    </source>
</reference>
<evidence type="ECO:0000313" key="3">
    <source>
        <dbReference type="Proteomes" id="UP000635142"/>
    </source>
</evidence>
<evidence type="ECO:0008006" key="4">
    <source>
        <dbReference type="Google" id="ProtNLM"/>
    </source>
</evidence>
<organism evidence="2 3">
    <name type="scientific">Sulfitobacter aestuariivivens</name>
    <dbReference type="NCBI Taxonomy" id="2766981"/>
    <lineage>
        <taxon>Bacteria</taxon>
        <taxon>Pseudomonadati</taxon>
        <taxon>Pseudomonadota</taxon>
        <taxon>Alphaproteobacteria</taxon>
        <taxon>Rhodobacterales</taxon>
        <taxon>Roseobacteraceae</taxon>
        <taxon>Sulfitobacter</taxon>
    </lineage>
</organism>
<name>A0A927HEG9_9RHOB</name>
<proteinExistence type="predicted"/>
<protein>
    <recommendedName>
        <fullName evidence="4">PepSY domain-containing protein</fullName>
    </recommendedName>
</protein>
<dbReference type="RefSeq" id="WP_191074323.1">
    <property type="nucleotide sequence ID" value="NZ_JACTAG010000001.1"/>
</dbReference>
<keyword evidence="1" id="KW-0732">Signal</keyword>
<comment type="caution">
    <text evidence="2">The sequence shown here is derived from an EMBL/GenBank/DDBJ whole genome shotgun (WGS) entry which is preliminary data.</text>
</comment>
<accession>A0A927HEG9</accession>
<evidence type="ECO:0000256" key="1">
    <source>
        <dbReference type="SAM" id="SignalP"/>
    </source>
</evidence>
<dbReference type="PROSITE" id="PS51257">
    <property type="entry name" value="PROKAR_LIPOPROTEIN"/>
    <property type="match status" value="1"/>
</dbReference>
<feature type="signal peptide" evidence="1">
    <location>
        <begin position="1"/>
        <end position="17"/>
    </location>
</feature>